<dbReference type="CDD" id="cd01650">
    <property type="entry name" value="RT_nLTR_like"/>
    <property type="match status" value="1"/>
</dbReference>
<feature type="compositionally biased region" description="Acidic residues" evidence="1">
    <location>
        <begin position="163"/>
        <end position="175"/>
    </location>
</feature>
<dbReference type="Pfam" id="PF00078">
    <property type="entry name" value="RVT_1"/>
    <property type="match status" value="1"/>
</dbReference>
<proteinExistence type="predicted"/>
<dbReference type="EMBL" id="BKCJ010010625">
    <property type="protein sequence ID" value="GEU92420.1"/>
    <property type="molecule type" value="Genomic_DNA"/>
</dbReference>
<organism evidence="3">
    <name type="scientific">Tanacetum cinerariifolium</name>
    <name type="common">Dalmatian daisy</name>
    <name type="synonym">Chrysanthemum cinerariifolium</name>
    <dbReference type="NCBI Taxonomy" id="118510"/>
    <lineage>
        <taxon>Eukaryota</taxon>
        <taxon>Viridiplantae</taxon>
        <taxon>Streptophyta</taxon>
        <taxon>Embryophyta</taxon>
        <taxon>Tracheophyta</taxon>
        <taxon>Spermatophyta</taxon>
        <taxon>Magnoliopsida</taxon>
        <taxon>eudicotyledons</taxon>
        <taxon>Gunneridae</taxon>
        <taxon>Pentapetalae</taxon>
        <taxon>asterids</taxon>
        <taxon>campanulids</taxon>
        <taxon>Asterales</taxon>
        <taxon>Asteraceae</taxon>
        <taxon>Asteroideae</taxon>
        <taxon>Anthemideae</taxon>
        <taxon>Anthemidinae</taxon>
        <taxon>Tanacetum</taxon>
    </lineage>
</organism>
<name>A0A6L2P1X9_TANCI</name>
<keyword evidence="3" id="KW-0808">Transferase</keyword>
<feature type="domain" description="Reverse transcriptase" evidence="2">
    <location>
        <begin position="523"/>
        <end position="632"/>
    </location>
</feature>
<dbReference type="AlphaFoldDB" id="A0A6L2P1X9"/>
<evidence type="ECO:0000313" key="3">
    <source>
        <dbReference type="EMBL" id="GEU92420.1"/>
    </source>
</evidence>
<dbReference type="GO" id="GO:0003964">
    <property type="term" value="F:RNA-directed DNA polymerase activity"/>
    <property type="evidence" value="ECO:0007669"/>
    <property type="project" value="UniProtKB-KW"/>
</dbReference>
<comment type="caution">
    <text evidence="3">The sequence shown here is derived from an EMBL/GenBank/DDBJ whole genome shotgun (WGS) entry which is preliminary data.</text>
</comment>
<evidence type="ECO:0000256" key="1">
    <source>
        <dbReference type="SAM" id="MobiDB-lite"/>
    </source>
</evidence>
<keyword evidence="3" id="KW-0695">RNA-directed DNA polymerase</keyword>
<sequence length="893" mass="102230">MVVRSERIDDVIMVDTRDDSDVAGFWFVERVEKEIGDDEDERGIFNSLHNIDGVKRGNSGDTYNSNGVKGAANSYAHVVKGSQNSKMDLDSSPVMVLDDSCLNEKYYSLCLMGKVKDFATLANLKVVVANEGFDNIKFKYMGRVFWVRSKEVPGWIPDFVKDNDEEDDSEAEEDSVGQGNVQSEDPFNIYELLNHKRPVFDKNSNSKESLRYPLGYTPTGSHFKKSGVPKSGGSILQLIDDLVKVGETMGYDMKGCMKNMEEIIELQGANDREVVIMGDFNEVRNKSKRFGMLFNRHATDVFNRFISNAGLEEVDGFDKFIENSWKDAPVIESNSLVRMMKKLKYLKEKIRMWNKLNKEKSHISKRSLLAELADCDAIIDKGEGENNVVNRRTEVVKLLQEVEKKNYLEAAQKAKIKWAIEGDENSKYYHGVINKKRNQLTIRGILMEDTWIDSPSLVKSEFLSHFKNRLYGIDKSPGPDGFTFGFYRRYWKLIENDVVDAVTCFFHQGSFPKGGNSSFIILIPKTPNANMVKYYRPISLIESIYKIISKILENRLVVVLGGLVNEIQSTFVADKQILDGPFILNELVQWCKKKKNQSLVFKVDFEKAHDSVRWDHLDDIMRKFGFGEKWLDVGLFKCIELAHSLNLSHMFYADDAIFMGQWSESNIDAIVKVLDCFNRASGLRINMTKSKLLGISVEDDKSWNETIERMACRLSKWKLKTLSIGGRLTLLKSVLGSMPIYHMSLFKVPKKVLHRMESMRSYFFNGAELSSKKSVWVKWKHYLASKDKRGLGVSSLFALNRALMFKWKVKSCYPLLWLDIIHEVEIFKSCGIDLVSLIHSKLGNGANTPFWEVAWRGGSPFKSLFPRGGVELQQFEHMKEKVEECILADMMDR</sequence>
<feature type="region of interest" description="Disordered" evidence="1">
    <location>
        <begin position="158"/>
        <end position="182"/>
    </location>
</feature>
<protein>
    <submittedName>
        <fullName evidence="3">RNA-directed DNA polymerase, eukaryota, reverse transcriptase zinc-binding domain protein</fullName>
    </submittedName>
</protein>
<dbReference type="PANTHER" id="PTHR33116">
    <property type="entry name" value="REVERSE TRANSCRIPTASE ZINC-BINDING DOMAIN-CONTAINING PROTEIN-RELATED-RELATED"/>
    <property type="match status" value="1"/>
</dbReference>
<evidence type="ECO:0000259" key="2">
    <source>
        <dbReference type="Pfam" id="PF00078"/>
    </source>
</evidence>
<gene>
    <name evidence="3" type="ORF">Tci_064398</name>
</gene>
<accession>A0A6L2P1X9</accession>
<dbReference type="PANTHER" id="PTHR33116:SF79">
    <property type="entry name" value="REVERSE TRANSCRIPTASE DOMAIN, ZINC FINGER, CCHC-TYPE-RELATED"/>
    <property type="match status" value="1"/>
</dbReference>
<reference evidence="3" key="1">
    <citation type="journal article" date="2019" name="Sci. Rep.">
        <title>Draft genome of Tanacetum cinerariifolium, the natural source of mosquito coil.</title>
        <authorList>
            <person name="Yamashiro T."/>
            <person name="Shiraishi A."/>
            <person name="Satake H."/>
            <person name="Nakayama K."/>
        </authorList>
    </citation>
    <scope>NUCLEOTIDE SEQUENCE</scope>
</reference>
<keyword evidence="3" id="KW-0548">Nucleotidyltransferase</keyword>
<dbReference type="InterPro" id="IPR000477">
    <property type="entry name" value="RT_dom"/>
</dbReference>